<name>A0ACC0N2P0_RHOML</name>
<evidence type="ECO:0000313" key="2">
    <source>
        <dbReference type="Proteomes" id="UP001062846"/>
    </source>
</evidence>
<evidence type="ECO:0000313" key="1">
    <source>
        <dbReference type="EMBL" id="KAI8547116.1"/>
    </source>
</evidence>
<reference evidence="1" key="1">
    <citation type="submission" date="2022-02" db="EMBL/GenBank/DDBJ databases">
        <title>Plant Genome Project.</title>
        <authorList>
            <person name="Zhang R.-G."/>
        </authorList>
    </citation>
    <scope>NUCLEOTIDE SEQUENCE</scope>
    <source>
        <strain evidence="1">AT1</strain>
    </source>
</reference>
<organism evidence="1 2">
    <name type="scientific">Rhododendron molle</name>
    <name type="common">Chinese azalea</name>
    <name type="synonym">Azalea mollis</name>
    <dbReference type="NCBI Taxonomy" id="49168"/>
    <lineage>
        <taxon>Eukaryota</taxon>
        <taxon>Viridiplantae</taxon>
        <taxon>Streptophyta</taxon>
        <taxon>Embryophyta</taxon>
        <taxon>Tracheophyta</taxon>
        <taxon>Spermatophyta</taxon>
        <taxon>Magnoliopsida</taxon>
        <taxon>eudicotyledons</taxon>
        <taxon>Gunneridae</taxon>
        <taxon>Pentapetalae</taxon>
        <taxon>asterids</taxon>
        <taxon>Ericales</taxon>
        <taxon>Ericaceae</taxon>
        <taxon>Ericoideae</taxon>
        <taxon>Rhodoreae</taxon>
        <taxon>Rhododendron</taxon>
    </lineage>
</organism>
<accession>A0ACC0N2P0</accession>
<dbReference type="Proteomes" id="UP001062846">
    <property type="component" value="Chromosome 7"/>
</dbReference>
<sequence>MTLSFSWSAIACTLLDLGLLFLLFLSCSFPRVDASRPLKRYWGSGPDQRLRLSVSYPIPALARRYSLLHELSYILFRALPISLEVGSQLIYAFGLYGVVLWIKFNVEIADATGLIPATIFAEQAEELYNITAAEMLNNTTDDNLSVEMIQKLATPKIVLSC</sequence>
<comment type="caution">
    <text evidence="1">The sequence shown here is derived from an EMBL/GenBank/DDBJ whole genome shotgun (WGS) entry which is preliminary data.</text>
</comment>
<protein>
    <submittedName>
        <fullName evidence="1">Uncharacterized protein</fullName>
    </submittedName>
</protein>
<keyword evidence="2" id="KW-1185">Reference proteome</keyword>
<dbReference type="EMBL" id="CM046394">
    <property type="protein sequence ID" value="KAI8547116.1"/>
    <property type="molecule type" value="Genomic_DNA"/>
</dbReference>
<proteinExistence type="predicted"/>
<gene>
    <name evidence="1" type="ORF">RHMOL_Rhmol07G0169700</name>
</gene>